<accession>A0AAV4F6P5</accession>
<reference evidence="1 2" key="1">
    <citation type="journal article" date="2021" name="Elife">
        <title>Chloroplast acquisition without the gene transfer in kleptoplastic sea slugs, Plakobranchus ocellatus.</title>
        <authorList>
            <person name="Maeda T."/>
            <person name="Takahashi S."/>
            <person name="Yoshida T."/>
            <person name="Shimamura S."/>
            <person name="Takaki Y."/>
            <person name="Nagai Y."/>
            <person name="Toyoda A."/>
            <person name="Suzuki Y."/>
            <person name="Arimoto A."/>
            <person name="Ishii H."/>
            <person name="Satoh N."/>
            <person name="Nishiyama T."/>
            <person name="Hasebe M."/>
            <person name="Maruyama T."/>
            <person name="Minagawa J."/>
            <person name="Obokata J."/>
            <person name="Shigenobu S."/>
        </authorList>
    </citation>
    <scope>NUCLEOTIDE SEQUENCE [LARGE SCALE GENOMIC DNA]</scope>
</reference>
<name>A0AAV4F6P5_9GAST</name>
<protein>
    <submittedName>
        <fullName evidence="1">Gag-pol fusion polyprotein</fullName>
    </submittedName>
</protein>
<keyword evidence="2" id="KW-1185">Reference proteome</keyword>
<dbReference type="PANTHER" id="PTHR47331:SF5">
    <property type="entry name" value="RIBONUCLEASE H"/>
    <property type="match status" value="1"/>
</dbReference>
<gene>
    <name evidence="1" type="ORF">ElyMa_005600000</name>
</gene>
<dbReference type="AlphaFoldDB" id="A0AAV4F6P5"/>
<dbReference type="Proteomes" id="UP000762676">
    <property type="component" value="Unassembled WGS sequence"/>
</dbReference>
<sequence length="295" mass="33412">MTSMIIPVYLSHVNHPEKEVLTYAMLDTMSTSTFFVKSVIEDLHFSSKDTALRLTTMTSKDTLVPCKKFSGLHVRSVFSGEHFNLPPAYSRDHLSFDSSHIPTKETVKDHAHLRHLYQSMTSLPDSTTGLLIGFDCPEALMPINVVQGQPYTVENKLRWSAVGYRGPASSFDAVGSLYVINHQETDTKQALAYTYRTCVQEASPADFLYVMERDFRDHKAGEVSQYGLRFTNIMEENLKVNETGHYEMPLPFGHENPAHPDNKQAAMKRVVSNVSFKEDLSIVMTMGSFLMRSWK</sequence>
<dbReference type="PANTHER" id="PTHR47331">
    <property type="entry name" value="PHD-TYPE DOMAIN-CONTAINING PROTEIN"/>
    <property type="match status" value="1"/>
</dbReference>
<evidence type="ECO:0000313" key="2">
    <source>
        <dbReference type="Proteomes" id="UP000762676"/>
    </source>
</evidence>
<proteinExistence type="predicted"/>
<dbReference type="EMBL" id="BMAT01011179">
    <property type="protein sequence ID" value="GFR68091.1"/>
    <property type="molecule type" value="Genomic_DNA"/>
</dbReference>
<organism evidence="1 2">
    <name type="scientific">Elysia marginata</name>
    <dbReference type="NCBI Taxonomy" id="1093978"/>
    <lineage>
        <taxon>Eukaryota</taxon>
        <taxon>Metazoa</taxon>
        <taxon>Spiralia</taxon>
        <taxon>Lophotrochozoa</taxon>
        <taxon>Mollusca</taxon>
        <taxon>Gastropoda</taxon>
        <taxon>Heterobranchia</taxon>
        <taxon>Euthyneura</taxon>
        <taxon>Panpulmonata</taxon>
        <taxon>Sacoglossa</taxon>
        <taxon>Placobranchoidea</taxon>
        <taxon>Plakobranchidae</taxon>
        <taxon>Elysia</taxon>
    </lineage>
</organism>
<evidence type="ECO:0000313" key="1">
    <source>
        <dbReference type="EMBL" id="GFR68091.1"/>
    </source>
</evidence>
<comment type="caution">
    <text evidence="1">The sequence shown here is derived from an EMBL/GenBank/DDBJ whole genome shotgun (WGS) entry which is preliminary data.</text>
</comment>